<dbReference type="Proteomes" id="UP001519460">
    <property type="component" value="Unassembled WGS sequence"/>
</dbReference>
<evidence type="ECO:0000313" key="2">
    <source>
        <dbReference type="Proteomes" id="UP001519460"/>
    </source>
</evidence>
<gene>
    <name evidence="1" type="ORF">BaRGS_00014036</name>
</gene>
<sequence>RLLPGDAHRSFISALTSGDFDPHCTAPESVELSCLQFERGVRGWEIAVDQNPFTSLEGSQSSMRFLPDFKRSSHLESLPRVDENKAGLGLRFQIDLSTLLANPDPNTVSETLLPGQISDADTCVGYLYRLWWSVKQWSQLLPPLREEDALGAGDVLPSMNCDEGQISDADTCVISAIRNLGPIGSKLESTASGTTVPVPPLDSMEQETENETNLFLIDTRSFIRQEINRSKCIDVMINFRGRKPSSTRWPRDCEVYSELIGPFSSFL</sequence>
<evidence type="ECO:0000313" key="1">
    <source>
        <dbReference type="EMBL" id="KAK7494638.1"/>
    </source>
</evidence>
<feature type="non-terminal residue" evidence="1">
    <location>
        <position position="1"/>
    </location>
</feature>
<dbReference type="AlphaFoldDB" id="A0ABD0L5R7"/>
<comment type="caution">
    <text evidence="1">The sequence shown here is derived from an EMBL/GenBank/DDBJ whole genome shotgun (WGS) entry which is preliminary data.</text>
</comment>
<feature type="non-terminal residue" evidence="1">
    <location>
        <position position="267"/>
    </location>
</feature>
<name>A0ABD0L5R7_9CAEN</name>
<proteinExistence type="predicted"/>
<dbReference type="EMBL" id="JACVVK020000081">
    <property type="protein sequence ID" value="KAK7494638.1"/>
    <property type="molecule type" value="Genomic_DNA"/>
</dbReference>
<protein>
    <submittedName>
        <fullName evidence="1">Uncharacterized protein</fullName>
    </submittedName>
</protein>
<keyword evidence="2" id="KW-1185">Reference proteome</keyword>
<reference evidence="1 2" key="1">
    <citation type="journal article" date="2023" name="Sci. Data">
        <title>Genome assembly of the Korean intertidal mud-creeper Batillaria attramentaria.</title>
        <authorList>
            <person name="Patra A.K."/>
            <person name="Ho P.T."/>
            <person name="Jun S."/>
            <person name="Lee S.J."/>
            <person name="Kim Y."/>
            <person name="Won Y.J."/>
        </authorList>
    </citation>
    <scope>NUCLEOTIDE SEQUENCE [LARGE SCALE GENOMIC DNA]</scope>
    <source>
        <strain evidence="1">Wonlab-2016</strain>
    </source>
</reference>
<organism evidence="1 2">
    <name type="scientific">Batillaria attramentaria</name>
    <dbReference type="NCBI Taxonomy" id="370345"/>
    <lineage>
        <taxon>Eukaryota</taxon>
        <taxon>Metazoa</taxon>
        <taxon>Spiralia</taxon>
        <taxon>Lophotrochozoa</taxon>
        <taxon>Mollusca</taxon>
        <taxon>Gastropoda</taxon>
        <taxon>Caenogastropoda</taxon>
        <taxon>Sorbeoconcha</taxon>
        <taxon>Cerithioidea</taxon>
        <taxon>Batillariidae</taxon>
        <taxon>Batillaria</taxon>
    </lineage>
</organism>
<accession>A0ABD0L5R7</accession>